<feature type="binding site" evidence="11">
    <location>
        <position position="240"/>
    </location>
    <ligand>
        <name>IMP</name>
        <dbReference type="ChEBI" id="CHEBI:58053"/>
    </ligand>
</feature>
<feature type="active site" description="Proton donor" evidence="11">
    <location>
        <position position="39"/>
    </location>
</feature>
<gene>
    <name evidence="14" type="ORF">KUCA_T00004151001</name>
</gene>
<feature type="binding site" evidence="11">
    <location>
        <position position="143"/>
    </location>
    <ligand>
        <name>IMP</name>
        <dbReference type="ChEBI" id="CHEBI:58053"/>
        <note>ligand shared between dimeric partners</note>
    </ligand>
</feature>
<keyword evidence="4 11" id="KW-0436">Ligase</keyword>
<evidence type="ECO:0000256" key="3">
    <source>
        <dbReference type="ARBA" id="ARBA00022490"/>
    </source>
</evidence>
<evidence type="ECO:0000256" key="2">
    <source>
        <dbReference type="ARBA" id="ARBA00011738"/>
    </source>
</evidence>
<dbReference type="GO" id="GO:0005737">
    <property type="term" value="C:cytoplasm"/>
    <property type="evidence" value="ECO:0007669"/>
    <property type="project" value="UniProtKB-SubCell"/>
</dbReference>
<comment type="catalytic activity">
    <reaction evidence="10 11 13">
        <text>IMP + L-aspartate + GTP = N(6)-(1,2-dicarboxyethyl)-AMP + GDP + phosphate + 2 H(+)</text>
        <dbReference type="Rhea" id="RHEA:15753"/>
        <dbReference type="ChEBI" id="CHEBI:15378"/>
        <dbReference type="ChEBI" id="CHEBI:29991"/>
        <dbReference type="ChEBI" id="CHEBI:37565"/>
        <dbReference type="ChEBI" id="CHEBI:43474"/>
        <dbReference type="ChEBI" id="CHEBI:57567"/>
        <dbReference type="ChEBI" id="CHEBI:58053"/>
        <dbReference type="ChEBI" id="CHEBI:58189"/>
        <dbReference type="EC" id="6.3.4.4"/>
    </reaction>
</comment>
<dbReference type="SUPFAM" id="SSF52540">
    <property type="entry name" value="P-loop containing nucleoside triphosphate hydrolases"/>
    <property type="match status" value="1"/>
</dbReference>
<dbReference type="Gene3D" id="3.40.440.10">
    <property type="entry name" value="Adenylosuccinate Synthetase, subunit A, domain 1"/>
    <property type="match status" value="1"/>
</dbReference>
<feature type="binding site" evidence="11">
    <location>
        <position position="225"/>
    </location>
    <ligand>
        <name>IMP</name>
        <dbReference type="ChEBI" id="CHEBI:58053"/>
    </ligand>
</feature>
<feature type="binding site" evidence="11">
    <location>
        <begin position="38"/>
        <end position="40"/>
    </location>
    <ligand>
        <name>GTP</name>
        <dbReference type="ChEBI" id="CHEBI:37565"/>
    </ligand>
</feature>
<comment type="pathway">
    <text evidence="11 13">Purine metabolism; AMP biosynthesis via de novo pathway; AMP from IMP: step 1/2.</text>
</comment>
<dbReference type="InterPro" id="IPR001114">
    <property type="entry name" value="Adenylosuccinate_synthetase"/>
</dbReference>
<dbReference type="SMART" id="SM00788">
    <property type="entry name" value="Adenylsucc_synt"/>
    <property type="match status" value="1"/>
</dbReference>
<feature type="active site" description="Proton acceptor" evidence="11">
    <location>
        <position position="11"/>
    </location>
</feature>
<name>W6MX29_9ASCO</name>
<dbReference type="PANTHER" id="PTHR11846:SF0">
    <property type="entry name" value="ADENYLOSUCCINATE SYNTHETASE"/>
    <property type="match status" value="1"/>
</dbReference>
<evidence type="ECO:0000256" key="7">
    <source>
        <dbReference type="ARBA" id="ARBA00022755"/>
    </source>
</evidence>
<dbReference type="InterPro" id="IPR027417">
    <property type="entry name" value="P-loop_NTPase"/>
</dbReference>
<dbReference type="PROSITE" id="PS00513">
    <property type="entry name" value="ADENYLOSUCCIN_SYN_2"/>
    <property type="match status" value="1"/>
</dbReference>
<evidence type="ECO:0000313" key="15">
    <source>
        <dbReference type="Proteomes" id="UP000019384"/>
    </source>
</evidence>
<dbReference type="CDD" id="cd03108">
    <property type="entry name" value="AdSS"/>
    <property type="match status" value="1"/>
</dbReference>
<feature type="binding site" evidence="11">
    <location>
        <begin position="10"/>
        <end position="16"/>
    </location>
    <ligand>
        <name>GTP</name>
        <dbReference type="ChEBI" id="CHEBI:37565"/>
    </ligand>
</feature>
<dbReference type="PANTHER" id="PTHR11846">
    <property type="entry name" value="ADENYLOSUCCINATE SYNTHETASE"/>
    <property type="match status" value="1"/>
</dbReference>
<dbReference type="HAMAP" id="MF_00011">
    <property type="entry name" value="Adenylosucc_synth"/>
    <property type="match status" value="1"/>
</dbReference>
<dbReference type="InterPro" id="IPR042110">
    <property type="entry name" value="Adenylosuccinate_synth_dom2"/>
</dbReference>
<comment type="subunit">
    <text evidence="2 11">Homodimer.</text>
</comment>
<dbReference type="EC" id="6.3.4.4" evidence="11 13"/>
<comment type="function">
    <text evidence="11">Plays an important role in the de novo pathway and in the salvage pathway of purine nucleotide biosynthesis. Catalyzes the first commited step in the biosynthesis of AMP from IMP.</text>
</comment>
<reference evidence="14" key="2">
    <citation type="submission" date="2014-02" db="EMBL/GenBank/DDBJ databases">
        <title>Complete DNA sequence of /Kuraishia capsulata/ illustrates novel genomic features among budding yeasts (/Saccharomycotina/).</title>
        <authorList>
            <person name="Morales L."/>
            <person name="Noel B."/>
            <person name="Porcel B."/>
            <person name="Marcet-Houben M."/>
            <person name="Hullo M-F."/>
            <person name="Sacerdot C."/>
            <person name="Tekaia F."/>
            <person name="Leh-Louis V."/>
            <person name="Despons L."/>
            <person name="Khanna V."/>
            <person name="Aury J-M."/>
            <person name="Barbe V."/>
            <person name="Couloux A."/>
            <person name="Labadie K."/>
            <person name="Pelletier E."/>
            <person name="Souciet J-L."/>
            <person name="Boekhout T."/>
            <person name="Gabaldon T."/>
            <person name="Wincker P."/>
            <person name="Dujon B."/>
        </authorList>
    </citation>
    <scope>NUCLEOTIDE SEQUENCE</scope>
    <source>
        <strain evidence="14">CBS 1993</strain>
    </source>
</reference>
<evidence type="ECO:0000256" key="5">
    <source>
        <dbReference type="ARBA" id="ARBA00022723"/>
    </source>
</evidence>
<keyword evidence="5 11" id="KW-0479">Metal-binding</keyword>
<dbReference type="PROSITE" id="PS01266">
    <property type="entry name" value="ADENYLOSUCCIN_SYN_1"/>
    <property type="match status" value="1"/>
</dbReference>
<dbReference type="GO" id="GO:0004019">
    <property type="term" value="F:adenylosuccinate synthase activity"/>
    <property type="evidence" value="ECO:0007669"/>
    <property type="project" value="UniProtKB-UniRule"/>
</dbReference>
<feature type="binding site" evidence="11">
    <location>
        <position position="38"/>
    </location>
    <ligand>
        <name>Mg(2+)</name>
        <dbReference type="ChEBI" id="CHEBI:18420"/>
    </ligand>
</feature>
<dbReference type="GO" id="GO:0003688">
    <property type="term" value="F:DNA replication origin binding"/>
    <property type="evidence" value="ECO:0007669"/>
    <property type="project" value="EnsemblFungi"/>
</dbReference>
<keyword evidence="9 11" id="KW-0342">GTP-binding</keyword>
<dbReference type="FunFam" id="1.10.300.10:FF:000002">
    <property type="entry name" value="Adenylosuccinate synthetase, chloroplastic"/>
    <property type="match status" value="1"/>
</dbReference>
<dbReference type="Gene3D" id="1.10.300.10">
    <property type="entry name" value="Adenylosuccinate Synthetase, subunit A, domain 2"/>
    <property type="match status" value="1"/>
</dbReference>
<comment type="cofactor">
    <cofactor evidence="11">
        <name>Mg(2+)</name>
        <dbReference type="ChEBI" id="CHEBI:18420"/>
    </cofactor>
    <text evidence="11">Binds 1 Mg(2+) ion per subunit.</text>
</comment>
<comment type="similarity">
    <text evidence="11 13">Belongs to the adenylosuccinate synthetase family.</text>
</comment>
<dbReference type="GO" id="GO:0005525">
    <property type="term" value="F:GTP binding"/>
    <property type="evidence" value="ECO:0007669"/>
    <property type="project" value="UniProtKB-UniRule"/>
</dbReference>
<feature type="binding site" evidence="11">
    <location>
        <position position="129"/>
    </location>
    <ligand>
        <name>IMP</name>
        <dbReference type="ChEBI" id="CHEBI:58053"/>
    </ligand>
</feature>
<evidence type="ECO:0000256" key="13">
    <source>
        <dbReference type="RuleBase" id="RU000520"/>
    </source>
</evidence>
<dbReference type="InterPro" id="IPR018220">
    <property type="entry name" value="Adenylosuccin_syn_GTP-bd"/>
</dbReference>
<sequence>MDVVLGSQWGDEGKGKLVDVLCDDVEVCARCQGGNNAGHTIVVGKVKYDFHMLPSGLVNPNCLNLVGSGVVIHVPSFFEELENLEKKGLDCRSRLFVSSRAHLVFDFHQRTDKLKEAELSENKKSIGTTGKGIGPTYSTKASRSGIRVHHLVSDEPESWAEFEARLRRLVDTRMKRYGEFEYDFEDELARYKEYRSLLKPFVVDSVDFMHDAIAKNKKILVEGANALMLDIDFGTYPYVTSSNTGIGGVLTGLGVPPKAIRNIYGVVKAYTTRVGEGPFPTEQLNDDGDKLQTIGAEYGVTTGRKRRCGWLDLVVLKYSTLINGYTSLNITKLDVLDTFKEIKVGISYSLHGKKLSSFPEDLNALAKVEVEYVTLPGWDEDITSITSYEDLPENAKKYLKFIEDFVNVPIEWVGTGPARSSMLTKKI</sequence>
<keyword evidence="15" id="KW-1185">Reference proteome</keyword>
<dbReference type="Gene3D" id="3.90.170.10">
    <property type="entry name" value="Adenylosuccinate Synthetase, subunit A, domain 3"/>
    <property type="match status" value="1"/>
</dbReference>
<dbReference type="FunFam" id="3.90.170.10:FF:000001">
    <property type="entry name" value="Adenylosuccinate synthetase"/>
    <property type="match status" value="1"/>
</dbReference>
<feature type="binding site" evidence="11">
    <location>
        <begin position="300"/>
        <end position="306"/>
    </location>
    <ligand>
        <name>substrate</name>
    </ligand>
</feature>
<dbReference type="RefSeq" id="XP_022460160.1">
    <property type="nucleotide sequence ID" value="XM_022600856.1"/>
</dbReference>
<dbReference type="GO" id="GO:0046040">
    <property type="term" value="P:IMP metabolic process"/>
    <property type="evidence" value="ECO:0007669"/>
    <property type="project" value="TreeGrafter"/>
</dbReference>
<comment type="function">
    <text evidence="13">Plays an important role in the de novo pathway of purine nucleotide biosynthesis.</text>
</comment>
<evidence type="ECO:0000256" key="4">
    <source>
        <dbReference type="ARBA" id="ARBA00022598"/>
    </source>
</evidence>
<evidence type="ECO:0000256" key="9">
    <source>
        <dbReference type="ARBA" id="ARBA00023134"/>
    </source>
</evidence>
<feature type="binding site" evidence="11">
    <location>
        <begin position="36"/>
        <end position="39"/>
    </location>
    <ligand>
        <name>IMP</name>
        <dbReference type="ChEBI" id="CHEBI:58053"/>
    </ligand>
</feature>
<dbReference type="EMBL" id="HG793129">
    <property type="protein sequence ID" value="CDK28170.1"/>
    <property type="molecule type" value="Genomic_DNA"/>
</dbReference>
<dbReference type="Proteomes" id="UP000019384">
    <property type="component" value="Unassembled WGS sequence"/>
</dbReference>
<keyword evidence="8 11" id="KW-0460">Magnesium</keyword>
<evidence type="ECO:0000256" key="12">
    <source>
        <dbReference type="PROSITE-ProRule" id="PRU10134"/>
    </source>
</evidence>
<dbReference type="HOGENOM" id="CLU_029848_3_2_1"/>
<comment type="function">
    <text evidence="1">Plays an important role in the de novo pathway and in the salvage pathway of purine nucleotide biosynthesis. Catalyzes the first committed step in the biosynthesis of AMP from IMP.</text>
</comment>
<dbReference type="OrthoDB" id="10265645at2759"/>
<dbReference type="NCBIfam" id="NF002223">
    <property type="entry name" value="PRK01117.1"/>
    <property type="match status" value="1"/>
</dbReference>
<evidence type="ECO:0000256" key="1">
    <source>
        <dbReference type="ARBA" id="ARBA00003779"/>
    </source>
</evidence>
<evidence type="ECO:0000256" key="11">
    <source>
        <dbReference type="HAMAP-Rule" id="MF_03125"/>
    </source>
</evidence>
<dbReference type="STRING" id="1382522.W6MX29"/>
<dbReference type="Pfam" id="PF00709">
    <property type="entry name" value="Adenylsucc_synt"/>
    <property type="match status" value="1"/>
</dbReference>
<comment type="subcellular location">
    <subcellularLocation>
        <location evidence="11">Cytoplasm</location>
    </subcellularLocation>
</comment>
<proteinExistence type="inferred from homology"/>
<organism evidence="14 15">
    <name type="scientific">Kuraishia capsulata CBS 1993</name>
    <dbReference type="NCBI Taxonomy" id="1382522"/>
    <lineage>
        <taxon>Eukaryota</taxon>
        <taxon>Fungi</taxon>
        <taxon>Dikarya</taxon>
        <taxon>Ascomycota</taxon>
        <taxon>Saccharomycotina</taxon>
        <taxon>Pichiomycetes</taxon>
        <taxon>Pichiales</taxon>
        <taxon>Pichiaceae</taxon>
        <taxon>Kuraishia</taxon>
    </lineage>
</organism>
<dbReference type="InterPro" id="IPR042111">
    <property type="entry name" value="Adenylosuccinate_synth_dom3"/>
</dbReference>
<dbReference type="GO" id="GO:0044208">
    <property type="term" value="P:'de novo' AMP biosynthetic process"/>
    <property type="evidence" value="ECO:0007669"/>
    <property type="project" value="UniProtKB-UniRule"/>
</dbReference>
<dbReference type="NCBIfam" id="TIGR00184">
    <property type="entry name" value="purA"/>
    <property type="match status" value="1"/>
</dbReference>
<dbReference type="GeneID" id="34521548"/>
<evidence type="ECO:0000256" key="8">
    <source>
        <dbReference type="ARBA" id="ARBA00022842"/>
    </source>
</evidence>
<dbReference type="UniPathway" id="UPA00075">
    <property type="reaction ID" value="UER00335"/>
</dbReference>
<feature type="binding site" evidence="11">
    <location>
        <position position="306"/>
    </location>
    <ligand>
        <name>GTP</name>
        <dbReference type="ChEBI" id="CHEBI:37565"/>
    </ligand>
</feature>
<feature type="binding site" evidence="11">
    <location>
        <position position="304"/>
    </location>
    <ligand>
        <name>IMP</name>
        <dbReference type="ChEBI" id="CHEBI:58053"/>
    </ligand>
</feature>
<evidence type="ECO:0000256" key="10">
    <source>
        <dbReference type="ARBA" id="ARBA00050432"/>
    </source>
</evidence>
<feature type="binding site" evidence="11">
    <location>
        <begin position="332"/>
        <end position="334"/>
    </location>
    <ligand>
        <name>GTP</name>
        <dbReference type="ChEBI" id="CHEBI:37565"/>
    </ligand>
</feature>
<evidence type="ECO:0000256" key="6">
    <source>
        <dbReference type="ARBA" id="ARBA00022741"/>
    </source>
</evidence>
<reference evidence="14" key="1">
    <citation type="submission" date="2013-12" db="EMBL/GenBank/DDBJ databases">
        <authorList>
            <person name="Genoscope - CEA"/>
        </authorList>
    </citation>
    <scope>NUCLEOTIDE SEQUENCE</scope>
    <source>
        <strain evidence="14">CBS 1993</strain>
    </source>
</reference>
<feature type="active site" evidence="12">
    <location>
        <position position="140"/>
    </location>
</feature>
<protein>
    <recommendedName>
        <fullName evidence="11 13">Adenylosuccinate synthetase</fullName>
        <shortName evidence="11">AMPSase</shortName>
        <shortName evidence="11">AdSS</shortName>
        <ecNumber evidence="11 13">6.3.4.4</ecNumber>
    </recommendedName>
    <alternativeName>
        <fullName evidence="11">IMP--aspartate ligase</fullName>
    </alternativeName>
</protein>
<dbReference type="InterPro" id="IPR033128">
    <property type="entry name" value="Adenylosuccin_syn_Lys_AS"/>
</dbReference>
<dbReference type="AlphaFoldDB" id="W6MX29"/>
<feature type="binding site" evidence="11">
    <location>
        <position position="11"/>
    </location>
    <ligand>
        <name>Mg(2+)</name>
        <dbReference type="ChEBI" id="CHEBI:18420"/>
    </ligand>
</feature>
<keyword evidence="6 11" id="KW-0547">Nucleotide-binding</keyword>
<keyword evidence="7 11" id="KW-0658">Purine biosynthesis</keyword>
<keyword evidence="3 11" id="KW-0963">Cytoplasm</keyword>
<dbReference type="GO" id="GO:0000287">
    <property type="term" value="F:magnesium ion binding"/>
    <property type="evidence" value="ECO:0007669"/>
    <property type="project" value="UniProtKB-UniRule"/>
</dbReference>
<accession>W6MX29</accession>
<feature type="binding site" evidence="11">
    <location>
        <begin position="11"/>
        <end position="14"/>
    </location>
    <ligand>
        <name>IMP</name>
        <dbReference type="ChEBI" id="CHEBI:58053"/>
    </ligand>
</feature>
<evidence type="ECO:0000313" key="14">
    <source>
        <dbReference type="EMBL" id="CDK28170.1"/>
    </source>
</evidence>
<feature type="binding site" evidence="11">
    <location>
        <begin position="414"/>
        <end position="416"/>
    </location>
    <ligand>
        <name>GTP</name>
        <dbReference type="ChEBI" id="CHEBI:37565"/>
    </ligand>
</feature>
<dbReference type="InterPro" id="IPR042109">
    <property type="entry name" value="Adenylosuccinate_synth_dom1"/>
</dbReference>